<dbReference type="InterPro" id="IPR001304">
    <property type="entry name" value="C-type_lectin-like"/>
</dbReference>
<dbReference type="AlphaFoldDB" id="A0AAV4JFA1"/>
<dbReference type="PROSITE" id="PS50041">
    <property type="entry name" value="C_TYPE_LECTIN_2"/>
    <property type="match status" value="1"/>
</dbReference>
<dbReference type="CDD" id="cd00037">
    <property type="entry name" value="CLECT"/>
    <property type="match status" value="1"/>
</dbReference>
<feature type="compositionally biased region" description="Polar residues" evidence="1">
    <location>
        <begin position="201"/>
        <end position="212"/>
    </location>
</feature>
<proteinExistence type="predicted"/>
<evidence type="ECO:0000256" key="1">
    <source>
        <dbReference type="SAM" id="MobiDB-lite"/>
    </source>
</evidence>
<dbReference type="SUPFAM" id="SSF56436">
    <property type="entry name" value="C-type lectin-like"/>
    <property type="match status" value="1"/>
</dbReference>
<keyword evidence="2" id="KW-0812">Transmembrane</keyword>
<keyword evidence="2" id="KW-1133">Transmembrane helix</keyword>
<feature type="domain" description="C-type lectin" evidence="3">
    <location>
        <begin position="1"/>
        <end position="81"/>
    </location>
</feature>
<accession>A0AAV4JFA1</accession>
<feature type="transmembrane region" description="Helical" evidence="2">
    <location>
        <begin position="149"/>
        <end position="170"/>
    </location>
</feature>
<evidence type="ECO:0000259" key="3">
    <source>
        <dbReference type="PROSITE" id="PS50041"/>
    </source>
</evidence>
<gene>
    <name evidence="4" type="ORF">ElyMa_006914300</name>
</gene>
<reference evidence="4 5" key="1">
    <citation type="journal article" date="2021" name="Elife">
        <title>Chloroplast acquisition without the gene transfer in kleptoplastic sea slugs, Plakobranchus ocellatus.</title>
        <authorList>
            <person name="Maeda T."/>
            <person name="Takahashi S."/>
            <person name="Yoshida T."/>
            <person name="Shimamura S."/>
            <person name="Takaki Y."/>
            <person name="Nagai Y."/>
            <person name="Toyoda A."/>
            <person name="Suzuki Y."/>
            <person name="Arimoto A."/>
            <person name="Ishii H."/>
            <person name="Satoh N."/>
            <person name="Nishiyama T."/>
            <person name="Hasebe M."/>
            <person name="Maruyama T."/>
            <person name="Minagawa J."/>
            <person name="Obokata J."/>
            <person name="Shigenobu S."/>
        </authorList>
    </citation>
    <scope>NUCLEOTIDE SEQUENCE [LARGE SCALE GENOMIC DNA]</scope>
</reference>
<dbReference type="InterPro" id="IPR016187">
    <property type="entry name" value="CTDL_fold"/>
</dbReference>
<name>A0AAV4JFA1_9GAST</name>
<evidence type="ECO:0000256" key="2">
    <source>
        <dbReference type="SAM" id="Phobius"/>
    </source>
</evidence>
<dbReference type="Pfam" id="PF00059">
    <property type="entry name" value="Lectin_C"/>
    <property type="match status" value="1"/>
</dbReference>
<feature type="non-terminal residue" evidence="4">
    <location>
        <position position="1"/>
    </location>
</feature>
<feature type="region of interest" description="Disordered" evidence="1">
    <location>
        <begin position="176"/>
        <end position="212"/>
    </location>
</feature>
<dbReference type="EMBL" id="BMAT01013835">
    <property type="protein sequence ID" value="GFS21060.1"/>
    <property type="molecule type" value="Genomic_DNA"/>
</dbReference>
<evidence type="ECO:0000313" key="5">
    <source>
        <dbReference type="Proteomes" id="UP000762676"/>
    </source>
</evidence>
<keyword evidence="5" id="KW-1185">Reference proteome</keyword>
<comment type="caution">
    <text evidence="4">The sequence shown here is derived from an EMBL/GenBank/DDBJ whole genome shotgun (WGS) entry which is preliminary data.</text>
</comment>
<dbReference type="InterPro" id="IPR016186">
    <property type="entry name" value="C-type_lectin-like/link_sf"/>
</dbReference>
<dbReference type="Gene3D" id="3.10.100.10">
    <property type="entry name" value="Mannose-Binding Protein A, subunit A"/>
    <property type="match status" value="1"/>
</dbReference>
<dbReference type="Proteomes" id="UP000762676">
    <property type="component" value="Unassembled WGS sequence"/>
</dbReference>
<evidence type="ECO:0000313" key="4">
    <source>
        <dbReference type="EMBL" id="GFS21060.1"/>
    </source>
</evidence>
<organism evidence="4 5">
    <name type="scientific">Elysia marginata</name>
    <dbReference type="NCBI Taxonomy" id="1093978"/>
    <lineage>
        <taxon>Eukaryota</taxon>
        <taxon>Metazoa</taxon>
        <taxon>Spiralia</taxon>
        <taxon>Lophotrochozoa</taxon>
        <taxon>Mollusca</taxon>
        <taxon>Gastropoda</taxon>
        <taxon>Heterobranchia</taxon>
        <taxon>Euthyneura</taxon>
        <taxon>Panpulmonata</taxon>
        <taxon>Sacoglossa</taxon>
        <taxon>Placobranchoidea</taxon>
        <taxon>Plakobranchidae</taxon>
        <taxon>Elysia</taxon>
    </lineage>
</organism>
<protein>
    <recommendedName>
        <fullName evidence="3">C-type lectin domain-containing protein</fullName>
    </recommendedName>
</protein>
<keyword evidence="2" id="KW-0472">Membrane</keyword>
<sequence>QISRHRSKWYFIGLRDKYKNGTYFWLDNDKERTLFTSWEYARYKGIRHLEGRHSDCVVMNSKLSKGWQTASCWVWKRFICEKYSDCKNQVYGMLCAHNCAETNCGGQWRACDRYNGSCYHGCQPGYTGRQCRQKVQSQVSNVLDTGVKVSTVITGVVVLLLLLLPVVLFVGGKKCSRDDNTEDEKQDASHGMSLSKVAGATTHQTPRRNTIL</sequence>